<dbReference type="eggNOG" id="COG1887">
    <property type="taxonomic scope" value="Bacteria"/>
</dbReference>
<accession>B0C000</accession>
<name>B0C000_ACAM1</name>
<proteinExistence type="inferred from homology"/>
<reference evidence="3 4" key="1">
    <citation type="journal article" date="2008" name="Proc. Natl. Acad. Sci. U.S.A.">
        <title>Niche adaptation and genome expansion in the chlorophyll d-producing cyanobacterium Acaryochloris marina.</title>
        <authorList>
            <person name="Swingley W.D."/>
            <person name="Chen M."/>
            <person name="Cheung P.C."/>
            <person name="Conrad A.L."/>
            <person name="Dejesa L.C."/>
            <person name="Hao J."/>
            <person name="Honchak B.M."/>
            <person name="Karbach L.E."/>
            <person name="Kurdoglu A."/>
            <person name="Lahiri S."/>
            <person name="Mastrian S.D."/>
            <person name="Miyashita H."/>
            <person name="Page L."/>
            <person name="Ramakrishna P."/>
            <person name="Satoh S."/>
            <person name="Sattley W.M."/>
            <person name="Shimada Y."/>
            <person name="Taylor H.L."/>
            <person name="Tomo T."/>
            <person name="Tsuchiya T."/>
            <person name="Wang Z.T."/>
            <person name="Raymond J."/>
            <person name="Mimuro M."/>
            <person name="Blankenship R.E."/>
            <person name="Touchman J.W."/>
        </authorList>
    </citation>
    <scope>NUCLEOTIDE SEQUENCE [LARGE SCALE GENOMIC DNA]</scope>
    <source>
        <strain evidence="4">MBIC 11017</strain>
    </source>
</reference>
<evidence type="ECO:0000259" key="2">
    <source>
        <dbReference type="Pfam" id="PF02350"/>
    </source>
</evidence>
<dbReference type="InterPro" id="IPR003331">
    <property type="entry name" value="UDP_GlcNAc_Epimerase_2_dom"/>
</dbReference>
<evidence type="ECO:0000256" key="1">
    <source>
        <dbReference type="RuleBase" id="RU003513"/>
    </source>
</evidence>
<dbReference type="SUPFAM" id="SSF53756">
    <property type="entry name" value="UDP-Glycosyltransferase/glycogen phosphorylase"/>
    <property type="match status" value="1"/>
</dbReference>
<evidence type="ECO:0000313" key="3">
    <source>
        <dbReference type="EMBL" id="ABW27210.1"/>
    </source>
</evidence>
<gene>
    <name evidence="3" type="ordered locus">AM1_2197</name>
</gene>
<dbReference type="Pfam" id="PF02350">
    <property type="entry name" value="Epimerase_2"/>
    <property type="match status" value="1"/>
</dbReference>
<feature type="domain" description="UDP-N-acetylglucosamine 2-epimerase" evidence="2">
    <location>
        <begin position="182"/>
        <end position="362"/>
    </location>
</feature>
<dbReference type="Gene3D" id="3.40.50.12580">
    <property type="match status" value="1"/>
</dbReference>
<sequence>MQQKLKLRSRQDIVPLEKAVLGQYYFPLQDYLGFDEKLAMLLKALPLRLSRLSTQPEITFFLYSKACERLLIPLLLHLAESSILERQGIQLNLIVLPGIHQLQLVPQTLEKLSALSITPQANYLSLVRACLSPQDKVVVFCLDHRELYEFHRCGVDTADQLRQFGVKTLSIQHGGTRKDSVKGLASTVSDLIMVWGKRVERELIQDYGVDPQRIRVVGNPLHDVLNNLDSQAALATLQKCYPQVQPQLPQKKIVVLAACLHTEYQGYGDEAQLYRQYIQHIYESLDFSKVLLLIKMHPNDQRDPNLYQQAAQQYADLESVIVIEPEVTELSVYALLSIADLLLTRSSTVAEEALMMGKKVVAFDLFAEGPSKGYKHLEEYGVYQTVYAEPKPALKTQIEQMLFDGDSDHSTEIDLAAEFTYALDGQSTQRAVDEIVTHLSAG</sequence>
<dbReference type="STRING" id="329726.AM1_2197"/>
<dbReference type="OrthoDB" id="568903at2"/>
<dbReference type="AlphaFoldDB" id="B0C000"/>
<protein>
    <recommendedName>
        <fullName evidence="2">UDP-N-acetylglucosamine 2-epimerase domain-containing protein</fullName>
    </recommendedName>
</protein>
<dbReference type="HOGENOM" id="CLU_619149_0_0_3"/>
<keyword evidence="4" id="KW-1185">Reference proteome</keyword>
<organism evidence="3 4">
    <name type="scientific">Acaryochloris marina (strain MBIC 11017)</name>
    <dbReference type="NCBI Taxonomy" id="329726"/>
    <lineage>
        <taxon>Bacteria</taxon>
        <taxon>Bacillati</taxon>
        <taxon>Cyanobacteriota</taxon>
        <taxon>Cyanophyceae</taxon>
        <taxon>Acaryochloridales</taxon>
        <taxon>Acaryochloridaceae</taxon>
        <taxon>Acaryochloris</taxon>
    </lineage>
</organism>
<dbReference type="EMBL" id="CP000828">
    <property type="protein sequence ID" value="ABW27210.1"/>
    <property type="molecule type" value="Genomic_DNA"/>
</dbReference>
<dbReference type="RefSeq" id="WP_012162686.1">
    <property type="nucleotide sequence ID" value="NC_009925.1"/>
</dbReference>
<keyword evidence="1" id="KW-0413">Isomerase</keyword>
<dbReference type="InterPro" id="IPR043148">
    <property type="entry name" value="TagF_C"/>
</dbReference>
<dbReference type="GO" id="GO:0016853">
    <property type="term" value="F:isomerase activity"/>
    <property type="evidence" value="ECO:0007669"/>
    <property type="project" value="UniProtKB-KW"/>
</dbReference>
<evidence type="ECO:0000313" key="4">
    <source>
        <dbReference type="Proteomes" id="UP000000268"/>
    </source>
</evidence>
<comment type="similarity">
    <text evidence="1">Belongs to the UDP-N-acetylglucosamine 2-epimerase family.</text>
</comment>
<dbReference type="Proteomes" id="UP000000268">
    <property type="component" value="Chromosome"/>
</dbReference>
<dbReference type="KEGG" id="amr:AM1_2197"/>